<dbReference type="Proteomes" id="UP001303285">
    <property type="component" value="Unassembled WGS sequence"/>
</dbReference>
<evidence type="ECO:0000313" key="2">
    <source>
        <dbReference type="EMBL" id="MEA5607372.1"/>
    </source>
</evidence>
<evidence type="ECO:0000256" key="1">
    <source>
        <dbReference type="SAM" id="MobiDB-lite"/>
    </source>
</evidence>
<keyword evidence="3" id="KW-1185">Reference proteome</keyword>
<evidence type="ECO:0000313" key="3">
    <source>
        <dbReference type="Proteomes" id="UP001303285"/>
    </source>
</evidence>
<name>A0ABU5UMQ5_NODSP</name>
<sequence>MKFPNADIKQKFRLPNLEETVTPPTAESDPSSAPSSPVILTVVLIIAV</sequence>
<feature type="compositionally biased region" description="Low complexity" evidence="1">
    <location>
        <begin position="22"/>
        <end position="35"/>
    </location>
</feature>
<dbReference type="RefSeq" id="WP_159076555.1">
    <property type="nucleotide sequence ID" value="NZ_JAYGHK010000010.1"/>
</dbReference>
<organism evidence="2 3">
    <name type="scientific">Nodularia spumigena UHCC 0060</name>
    <dbReference type="NCBI Taxonomy" id="3110300"/>
    <lineage>
        <taxon>Bacteria</taxon>
        <taxon>Bacillati</taxon>
        <taxon>Cyanobacteriota</taxon>
        <taxon>Cyanophyceae</taxon>
        <taxon>Nostocales</taxon>
        <taxon>Nodulariaceae</taxon>
        <taxon>Nodularia</taxon>
    </lineage>
</organism>
<dbReference type="EMBL" id="JAYGHK010000010">
    <property type="protein sequence ID" value="MEA5607372.1"/>
    <property type="molecule type" value="Genomic_DNA"/>
</dbReference>
<dbReference type="GeneID" id="78019980"/>
<gene>
    <name evidence="2" type="ORF">VB695_04640</name>
</gene>
<reference evidence="2 3" key="1">
    <citation type="submission" date="2023-12" db="EMBL/GenBank/DDBJ databases">
        <title>Baltic Sea Cyanobacteria.</title>
        <authorList>
            <person name="Delbaje E."/>
            <person name="Fewer D.P."/>
            <person name="Shishido T.K."/>
        </authorList>
    </citation>
    <scope>NUCLEOTIDE SEQUENCE [LARGE SCALE GENOMIC DNA]</scope>
    <source>
        <strain evidence="2 3">UHCC 0060</strain>
    </source>
</reference>
<protein>
    <submittedName>
        <fullName evidence="2">Uncharacterized protein</fullName>
    </submittedName>
</protein>
<accession>A0ABU5UMQ5</accession>
<comment type="caution">
    <text evidence="2">The sequence shown here is derived from an EMBL/GenBank/DDBJ whole genome shotgun (WGS) entry which is preliminary data.</text>
</comment>
<feature type="region of interest" description="Disordered" evidence="1">
    <location>
        <begin position="1"/>
        <end position="35"/>
    </location>
</feature>
<proteinExistence type="predicted"/>